<comment type="caution">
    <text evidence="1">The sequence shown here is derived from an EMBL/GenBank/DDBJ whole genome shotgun (WGS) entry which is preliminary data.</text>
</comment>
<protein>
    <recommendedName>
        <fullName evidence="3">Lipopolysaccharide heptosyltransferase family protein</fullName>
    </recommendedName>
</protein>
<accession>A0A6C2CMV4</accession>
<dbReference type="RefSeq" id="WP_148580128.1">
    <property type="nucleotide sequence ID" value="NZ_SDKK01000015.1"/>
</dbReference>
<gene>
    <name evidence="1" type="ORF">ETQ85_16230</name>
</gene>
<evidence type="ECO:0000313" key="1">
    <source>
        <dbReference type="EMBL" id="TYC54996.1"/>
    </source>
</evidence>
<dbReference type="AlphaFoldDB" id="A0A6C2CMV4"/>
<name>A0A6C2CMV4_9RHOO</name>
<dbReference type="EMBL" id="SDKK01000015">
    <property type="protein sequence ID" value="TYC54996.1"/>
    <property type="molecule type" value="Genomic_DNA"/>
</dbReference>
<dbReference type="Proteomes" id="UP000389128">
    <property type="component" value="Unassembled WGS sequence"/>
</dbReference>
<evidence type="ECO:0008006" key="3">
    <source>
        <dbReference type="Google" id="ProtNLM"/>
    </source>
</evidence>
<sequence>MQRATSPEDHTGTPSSIGRVTAYIDVSEMRLGDRMACAWFAQHRHRLSGERFAAIDRHPTLSADFPLPRYFAKTFVDWTEQQIALAALPQWQQGNLWITVTNAFALAPHAGHFESLPESVTSLALELRAKSPPGRPRVLIHVLDDAPYNLARRWRRKDANQLAEALRRQGCEVVLLNPTAAQFIGGFERMLAEMLAADIFVGGDTGPTHVFALLCADKPQVALYPSMLRDQQNFAHEQASLGLPLPWNSLPKRPDIRVIEMDRRRSLIWRGWQPLIRRTGAFDGLKVARQVMDALASQPQA</sequence>
<organism evidence="1 2">
    <name type="scientific">Zoogloea oleivorans</name>
    <dbReference type="NCBI Taxonomy" id="1552750"/>
    <lineage>
        <taxon>Bacteria</taxon>
        <taxon>Pseudomonadati</taxon>
        <taxon>Pseudomonadota</taxon>
        <taxon>Betaproteobacteria</taxon>
        <taxon>Rhodocyclales</taxon>
        <taxon>Zoogloeaceae</taxon>
        <taxon>Zoogloea</taxon>
    </lineage>
</organism>
<proteinExistence type="predicted"/>
<dbReference type="OrthoDB" id="9797795at2"/>
<dbReference type="SUPFAM" id="SSF53756">
    <property type="entry name" value="UDP-Glycosyltransferase/glycogen phosphorylase"/>
    <property type="match status" value="1"/>
</dbReference>
<dbReference type="Gene3D" id="3.40.50.2000">
    <property type="entry name" value="Glycogen Phosphorylase B"/>
    <property type="match status" value="1"/>
</dbReference>
<keyword evidence="2" id="KW-1185">Reference proteome</keyword>
<evidence type="ECO:0000313" key="2">
    <source>
        <dbReference type="Proteomes" id="UP000389128"/>
    </source>
</evidence>
<reference evidence="1 2" key="1">
    <citation type="submission" date="2019-01" db="EMBL/GenBank/DDBJ databases">
        <title>Zoogloea oleivorans genome sequencing and assembly.</title>
        <authorList>
            <person name="Tancsics A."/>
            <person name="Farkas M."/>
            <person name="Kriszt B."/>
            <person name="Maroti G."/>
            <person name="Horvath B."/>
        </authorList>
    </citation>
    <scope>NUCLEOTIDE SEQUENCE [LARGE SCALE GENOMIC DNA]</scope>
    <source>
        <strain evidence="1 2">Buc</strain>
    </source>
</reference>